<dbReference type="OrthoDB" id="5121023at2"/>
<comment type="caution">
    <text evidence="2">The sequence shown here is derived from an EMBL/GenBank/DDBJ whole genome shotgun (WGS) entry which is preliminary data.</text>
</comment>
<dbReference type="EMBL" id="VYSA01000007">
    <property type="protein sequence ID" value="KAA9104737.1"/>
    <property type="molecule type" value="Genomic_DNA"/>
</dbReference>
<proteinExistence type="predicted"/>
<reference evidence="3" key="1">
    <citation type="submission" date="2019-09" db="EMBL/GenBank/DDBJ databases">
        <title>Mumia zhuanghuii sp. nov. isolated from the intestinal contents of plateau pika (Ochotona curzoniae) in the Qinghai-Tibet plateau of China.</title>
        <authorList>
            <person name="Tian Z."/>
        </authorList>
    </citation>
    <scope>NUCLEOTIDE SEQUENCE [LARGE SCALE GENOMIC DNA]</scope>
    <source>
        <strain evidence="3">JCM 30598</strain>
    </source>
</reference>
<keyword evidence="3" id="KW-1185">Reference proteome</keyword>
<feature type="chain" id="PRO_5023880137" evidence="1">
    <location>
        <begin position="30"/>
        <end position="215"/>
    </location>
</feature>
<dbReference type="RefSeq" id="WP_150450568.1">
    <property type="nucleotide sequence ID" value="NZ_VYSA01000007.1"/>
</dbReference>
<dbReference type="AlphaFoldDB" id="A0A5J5IZ41"/>
<sequence>MSPNRWSAILSVATMAAILTLGAGTAANAAVASPPADDVSVADSNEAAIDATLATIDDPAQQASVRAWMEKSTADGSEIITAQAGDYQSSGSEGAAQRAYPSGCGLYVLILRNGQKITNDTLTSCVSGPYQFLTHQMRVTAYHGVLGTPNEVTGVRTYNYGGGSSQSQQLSWTCPNHNQTSFRAISLGVMAKNGQEYTTPTVYDTFDQGNIDCGW</sequence>
<evidence type="ECO:0000256" key="1">
    <source>
        <dbReference type="SAM" id="SignalP"/>
    </source>
</evidence>
<name>A0A5J5IZ41_9MICO</name>
<keyword evidence="1" id="KW-0732">Signal</keyword>
<protein>
    <submittedName>
        <fullName evidence="2">Uncharacterized protein</fullName>
    </submittedName>
</protein>
<gene>
    <name evidence="2" type="ORF">F6B43_18840</name>
</gene>
<accession>A0A5J5IZ41</accession>
<feature type="signal peptide" evidence="1">
    <location>
        <begin position="1"/>
        <end position="29"/>
    </location>
</feature>
<evidence type="ECO:0000313" key="2">
    <source>
        <dbReference type="EMBL" id="KAA9104737.1"/>
    </source>
</evidence>
<evidence type="ECO:0000313" key="3">
    <source>
        <dbReference type="Proteomes" id="UP000325827"/>
    </source>
</evidence>
<dbReference type="Proteomes" id="UP000325827">
    <property type="component" value="Unassembled WGS sequence"/>
</dbReference>
<organism evidence="2 3">
    <name type="scientific">Microbacterium rhizomatis</name>
    <dbReference type="NCBI Taxonomy" id="1631477"/>
    <lineage>
        <taxon>Bacteria</taxon>
        <taxon>Bacillati</taxon>
        <taxon>Actinomycetota</taxon>
        <taxon>Actinomycetes</taxon>
        <taxon>Micrococcales</taxon>
        <taxon>Microbacteriaceae</taxon>
        <taxon>Microbacterium</taxon>
    </lineage>
</organism>